<accession>A0A5B9MMV9</accession>
<feature type="domain" description="Sodium/calcium exchanger membrane region" evidence="6">
    <location>
        <begin position="4"/>
        <end position="141"/>
    </location>
</feature>
<keyword evidence="3 5" id="KW-1133">Transmembrane helix</keyword>
<keyword evidence="2 5" id="KW-0812">Transmembrane</keyword>
<feature type="transmembrane region" description="Helical" evidence="5">
    <location>
        <begin position="204"/>
        <end position="224"/>
    </location>
</feature>
<dbReference type="GO" id="GO:0055085">
    <property type="term" value="P:transmembrane transport"/>
    <property type="evidence" value="ECO:0007669"/>
    <property type="project" value="InterPro"/>
</dbReference>
<gene>
    <name evidence="7" type="ORF">Mal15_68530</name>
</gene>
<keyword evidence="8" id="KW-1185">Reference proteome</keyword>
<evidence type="ECO:0000256" key="3">
    <source>
        <dbReference type="ARBA" id="ARBA00022989"/>
    </source>
</evidence>
<dbReference type="RefSeq" id="WP_147871631.1">
    <property type="nucleotide sequence ID" value="NZ_CP036264.1"/>
</dbReference>
<evidence type="ECO:0000256" key="2">
    <source>
        <dbReference type="ARBA" id="ARBA00022692"/>
    </source>
</evidence>
<dbReference type="Pfam" id="PF01699">
    <property type="entry name" value="Na_Ca_ex"/>
    <property type="match status" value="2"/>
</dbReference>
<evidence type="ECO:0000256" key="1">
    <source>
        <dbReference type="ARBA" id="ARBA00004141"/>
    </source>
</evidence>
<reference evidence="7 8" key="1">
    <citation type="submission" date="2019-02" db="EMBL/GenBank/DDBJ databases">
        <title>Planctomycetal bacteria perform biofilm scaping via a novel small molecule.</title>
        <authorList>
            <person name="Jeske O."/>
            <person name="Boedeker C."/>
            <person name="Wiegand S."/>
            <person name="Breitling P."/>
            <person name="Kallscheuer N."/>
            <person name="Jogler M."/>
            <person name="Rohde M."/>
            <person name="Petersen J."/>
            <person name="Medema M.H."/>
            <person name="Surup F."/>
            <person name="Jogler C."/>
        </authorList>
    </citation>
    <scope>NUCLEOTIDE SEQUENCE [LARGE SCALE GENOMIC DNA]</scope>
    <source>
        <strain evidence="7 8">Mal15</strain>
    </source>
</reference>
<protein>
    <submittedName>
        <fullName evidence="7">Sodium/calcium exchanger protein</fullName>
    </submittedName>
</protein>
<proteinExistence type="predicted"/>
<feature type="transmembrane region" description="Helical" evidence="5">
    <location>
        <begin position="67"/>
        <end position="88"/>
    </location>
</feature>
<comment type="subcellular location">
    <subcellularLocation>
        <location evidence="1">Membrane</location>
        <topology evidence="1">Multi-pass membrane protein</topology>
    </subcellularLocation>
</comment>
<evidence type="ECO:0000313" key="8">
    <source>
        <dbReference type="Proteomes" id="UP000321353"/>
    </source>
</evidence>
<evidence type="ECO:0000256" key="4">
    <source>
        <dbReference type="ARBA" id="ARBA00023136"/>
    </source>
</evidence>
<feature type="transmembrane region" description="Helical" evidence="5">
    <location>
        <begin position="126"/>
        <end position="142"/>
    </location>
</feature>
<evidence type="ECO:0000313" key="7">
    <source>
        <dbReference type="EMBL" id="QEG02732.1"/>
    </source>
</evidence>
<feature type="transmembrane region" description="Helical" evidence="5">
    <location>
        <begin position="6"/>
        <end position="22"/>
    </location>
</feature>
<sequence length="272" mass="29215">MAALIMIVSAAAIILLVKYGLLRGIDHIASAMNWSAKARGQLTGYATSVPEFVCLVAAGLAGVWEAGLWNIASSNIINVVLMLLAVGFYRQFGKLFNIRFLDEIIFAGLAVAVPIVLMRFGMDSQWYLIPILLGFFVVYRFVDIRINRGVHHENVGTDAVGNLHLGITIGVTTLIAIGVAGIFLGDATKTVVEELKVHPAIAGWILGVVTSIPEMVSFFAVYAASKRDGQLGQLNDTQEALDNLTGSNMANVGFVYPIGLLAYLLALSFWAG</sequence>
<evidence type="ECO:0000256" key="5">
    <source>
        <dbReference type="SAM" id="Phobius"/>
    </source>
</evidence>
<dbReference type="KEGG" id="smam:Mal15_68530"/>
<dbReference type="Gene3D" id="1.20.1420.30">
    <property type="entry name" value="NCX, central ion-binding region"/>
    <property type="match status" value="1"/>
</dbReference>
<name>A0A5B9MMV9_9BACT</name>
<dbReference type="EMBL" id="CP036264">
    <property type="protein sequence ID" value="QEG02732.1"/>
    <property type="molecule type" value="Genomic_DNA"/>
</dbReference>
<feature type="domain" description="Sodium/calcium exchanger membrane region" evidence="6">
    <location>
        <begin position="171"/>
        <end position="261"/>
    </location>
</feature>
<dbReference type="GO" id="GO:0016020">
    <property type="term" value="C:membrane"/>
    <property type="evidence" value="ECO:0007669"/>
    <property type="project" value="UniProtKB-SubCell"/>
</dbReference>
<keyword evidence="4 5" id="KW-0472">Membrane</keyword>
<dbReference type="Proteomes" id="UP000321353">
    <property type="component" value="Chromosome"/>
</dbReference>
<dbReference type="InterPro" id="IPR044880">
    <property type="entry name" value="NCX_ion-bd_dom_sf"/>
</dbReference>
<dbReference type="InterPro" id="IPR004837">
    <property type="entry name" value="NaCa_Exmemb"/>
</dbReference>
<feature type="transmembrane region" description="Helical" evidence="5">
    <location>
        <begin position="254"/>
        <end position="271"/>
    </location>
</feature>
<organism evidence="7 8">
    <name type="scientific">Stieleria maiorica</name>
    <dbReference type="NCBI Taxonomy" id="2795974"/>
    <lineage>
        <taxon>Bacteria</taxon>
        <taxon>Pseudomonadati</taxon>
        <taxon>Planctomycetota</taxon>
        <taxon>Planctomycetia</taxon>
        <taxon>Pirellulales</taxon>
        <taxon>Pirellulaceae</taxon>
        <taxon>Stieleria</taxon>
    </lineage>
</organism>
<feature type="transmembrane region" description="Helical" evidence="5">
    <location>
        <begin position="100"/>
        <end position="120"/>
    </location>
</feature>
<dbReference type="AlphaFoldDB" id="A0A5B9MMV9"/>
<feature type="transmembrane region" description="Helical" evidence="5">
    <location>
        <begin position="42"/>
        <end position="61"/>
    </location>
</feature>
<evidence type="ECO:0000259" key="6">
    <source>
        <dbReference type="Pfam" id="PF01699"/>
    </source>
</evidence>
<feature type="transmembrane region" description="Helical" evidence="5">
    <location>
        <begin position="163"/>
        <end position="184"/>
    </location>
</feature>